<reference evidence="2 3" key="1">
    <citation type="submission" date="2019-08" db="EMBL/GenBank/DDBJ databases">
        <title>Subclass B2 metallo-beta lactamase from Pseudomonas synxantha.</title>
        <authorList>
            <person name="Poirel L."/>
            <person name="Palmieri M."/>
            <person name="Masseron A."/>
            <person name="Perreten V."/>
            <person name="Nordman P."/>
        </authorList>
    </citation>
    <scope>NUCLEOTIDE SEQUENCE [LARGE SCALE GENOMIC DNA]</scope>
    <source>
        <strain evidence="2 3">MCP106</strain>
    </source>
</reference>
<evidence type="ECO:0000313" key="2">
    <source>
        <dbReference type="EMBL" id="TYK59578.1"/>
    </source>
</evidence>
<evidence type="ECO:0000313" key="1">
    <source>
        <dbReference type="EMBL" id="TYK54271.1"/>
    </source>
</evidence>
<dbReference type="RefSeq" id="WP_032877005.1">
    <property type="nucleotide sequence ID" value="NZ_LR027557.1"/>
</dbReference>
<dbReference type="Gene3D" id="1.10.1200.10">
    <property type="entry name" value="ACP-like"/>
    <property type="match status" value="1"/>
</dbReference>
<evidence type="ECO:0000313" key="3">
    <source>
        <dbReference type="Proteomes" id="UP000324029"/>
    </source>
</evidence>
<dbReference type="Proteomes" id="UP000324029">
    <property type="component" value="Unassembled WGS sequence"/>
</dbReference>
<organism evidence="2 3">
    <name type="scientific">Pseudomonas synxantha</name>
    <dbReference type="NCBI Taxonomy" id="47883"/>
    <lineage>
        <taxon>Bacteria</taxon>
        <taxon>Pseudomonadati</taxon>
        <taxon>Pseudomonadota</taxon>
        <taxon>Gammaproteobacteria</taxon>
        <taxon>Pseudomonadales</taxon>
        <taxon>Pseudomonadaceae</taxon>
        <taxon>Pseudomonas</taxon>
    </lineage>
</organism>
<dbReference type="EMBL" id="VSRO01000022">
    <property type="protein sequence ID" value="TYK54271.1"/>
    <property type="molecule type" value="Genomic_DNA"/>
</dbReference>
<comment type="caution">
    <text evidence="2">The sequence shown here is derived from an EMBL/GenBank/DDBJ whole genome shotgun (WGS) entry which is preliminary data.</text>
</comment>
<accession>A0A5D3GIV4</accession>
<evidence type="ECO:0008006" key="4">
    <source>
        <dbReference type="Google" id="ProtNLM"/>
    </source>
</evidence>
<dbReference type="InterPro" id="IPR036736">
    <property type="entry name" value="ACP-like_sf"/>
</dbReference>
<proteinExistence type="predicted"/>
<protein>
    <recommendedName>
        <fullName evidence="4">Carrier domain-containing protein</fullName>
    </recommendedName>
</protein>
<gene>
    <name evidence="2" type="ORF">FXO26_00240</name>
    <name evidence="1" type="ORF">FXO26_28550</name>
</gene>
<name>A0A5D3GIV4_9PSED</name>
<dbReference type="EMBL" id="VSRO01000001">
    <property type="protein sequence ID" value="TYK59578.1"/>
    <property type="molecule type" value="Genomic_DNA"/>
</dbReference>
<reference evidence="2 3" key="2">
    <citation type="submission" date="2019-08" db="EMBL/GenBank/DDBJ databases">
        <authorList>
            <person name="Brilhante M."/>
            <person name="Perreten V."/>
        </authorList>
    </citation>
    <scope>NUCLEOTIDE SEQUENCE [LARGE SCALE GENOMIC DNA]</scope>
    <source>
        <strain evidence="2 3">MCP106</strain>
    </source>
</reference>
<dbReference type="AlphaFoldDB" id="A0A5D3GIV4"/>
<sequence>MQITRQTVQDALQATLGRAVTVEPHVPLIETRLKINSLTMMALFAQLERVSQVTVAQKDAVGLYGCSIDQIVQWFAQREQ</sequence>